<keyword evidence="3" id="KW-0159">Chromosome partition</keyword>
<dbReference type="Pfam" id="PF04079">
    <property type="entry name" value="SMC_ScpB"/>
    <property type="match status" value="1"/>
</dbReference>
<reference evidence="5 6" key="1">
    <citation type="submission" date="2011-09" db="EMBL/GenBank/DDBJ databases">
        <title>The draft genome of Treponema saccharophilum DSM 2985.</title>
        <authorList>
            <consortium name="US DOE Joint Genome Institute (JGI-PGF)"/>
            <person name="Lucas S."/>
            <person name="Copeland A."/>
            <person name="Lapidus A."/>
            <person name="Glavina del Rio T."/>
            <person name="Dalin E."/>
            <person name="Tice H."/>
            <person name="Bruce D."/>
            <person name="Goodwin L."/>
            <person name="Pitluck S."/>
            <person name="Peters L."/>
            <person name="Kyrpides N."/>
            <person name="Mavromatis K."/>
            <person name="Ivanova N."/>
            <person name="Markowitz V."/>
            <person name="Cheng J.-F."/>
            <person name="Hugenholtz P."/>
            <person name="Woyke T."/>
            <person name="Wu D."/>
            <person name="Gronow S."/>
            <person name="Wellnitz S."/>
            <person name="Brambilla E."/>
            <person name="Klenk H.-P."/>
            <person name="Eisen J.A."/>
        </authorList>
    </citation>
    <scope>NUCLEOTIDE SEQUENCE [LARGE SCALE GENOMIC DNA]</scope>
    <source>
        <strain evidence="5 6">DSM 2985</strain>
    </source>
</reference>
<dbReference type="EMBL" id="AGRW01000034">
    <property type="protein sequence ID" value="EIC02760.1"/>
    <property type="molecule type" value="Genomic_DNA"/>
</dbReference>
<dbReference type="STRING" id="907348.TresaDRAFT_2255"/>
<dbReference type="SUPFAM" id="SSF46785">
    <property type="entry name" value="Winged helix' DNA-binding domain"/>
    <property type="match status" value="2"/>
</dbReference>
<dbReference type="eggNOG" id="COG1386">
    <property type="taxonomic scope" value="Bacteria"/>
</dbReference>
<dbReference type="Proteomes" id="UP000003571">
    <property type="component" value="Unassembled WGS sequence"/>
</dbReference>
<dbReference type="PANTHER" id="PTHR34298:SF2">
    <property type="entry name" value="SEGREGATION AND CONDENSATION PROTEIN B"/>
    <property type="match status" value="1"/>
</dbReference>
<keyword evidence="2" id="KW-0132">Cell division</keyword>
<dbReference type="NCBIfam" id="TIGR00281">
    <property type="entry name" value="SMC-Scp complex subunit ScpB"/>
    <property type="match status" value="1"/>
</dbReference>
<dbReference type="AlphaFoldDB" id="H7EI81"/>
<evidence type="ECO:0000313" key="6">
    <source>
        <dbReference type="Proteomes" id="UP000003571"/>
    </source>
</evidence>
<keyword evidence="6" id="KW-1185">Reference proteome</keyword>
<dbReference type="RefSeq" id="WP_002702564.1">
    <property type="nucleotide sequence ID" value="NZ_AGRW01000034.1"/>
</dbReference>
<accession>H7EI81</accession>
<gene>
    <name evidence="5" type="ORF">TresaDRAFT_2255</name>
</gene>
<dbReference type="PANTHER" id="PTHR34298">
    <property type="entry name" value="SEGREGATION AND CONDENSATION PROTEIN B"/>
    <property type="match status" value="1"/>
</dbReference>
<organism evidence="5 6">
    <name type="scientific">Treponema saccharophilum DSM 2985</name>
    <dbReference type="NCBI Taxonomy" id="907348"/>
    <lineage>
        <taxon>Bacteria</taxon>
        <taxon>Pseudomonadati</taxon>
        <taxon>Spirochaetota</taxon>
        <taxon>Spirochaetia</taxon>
        <taxon>Spirochaetales</taxon>
        <taxon>Treponemataceae</taxon>
        <taxon>Treponema</taxon>
    </lineage>
</organism>
<evidence type="ECO:0000313" key="5">
    <source>
        <dbReference type="EMBL" id="EIC02760.1"/>
    </source>
</evidence>
<proteinExistence type="predicted"/>
<dbReference type="GO" id="GO:0051301">
    <property type="term" value="P:cell division"/>
    <property type="evidence" value="ECO:0007669"/>
    <property type="project" value="UniProtKB-KW"/>
</dbReference>
<dbReference type="GO" id="GO:0051304">
    <property type="term" value="P:chromosome separation"/>
    <property type="evidence" value="ECO:0007669"/>
    <property type="project" value="InterPro"/>
</dbReference>
<keyword evidence="4" id="KW-0131">Cell cycle</keyword>
<dbReference type="InterPro" id="IPR036390">
    <property type="entry name" value="WH_DNA-bd_sf"/>
</dbReference>
<dbReference type="InterPro" id="IPR036388">
    <property type="entry name" value="WH-like_DNA-bd_sf"/>
</dbReference>
<dbReference type="OrthoDB" id="9806226at2"/>
<dbReference type="PATRIC" id="fig|907348.3.peg.518"/>
<evidence type="ECO:0000256" key="1">
    <source>
        <dbReference type="ARBA" id="ARBA00022490"/>
    </source>
</evidence>
<sequence>MPLQDGLIEENAAFVEMLLFLESSPQPIESLSRASGLSADDVEDALGVLRERYGSPASGLELSFIANGYVLTPKREHWEKVKERYGKKNDGKLSRSALETLTIIAYKQPITRAEIEAIRGAPPDNMIRLLVERQLVREVGKKDAPGRPTLFGTTGEFLRFFRLNSISELPKLDDSEEERFKLAR</sequence>
<evidence type="ECO:0000256" key="3">
    <source>
        <dbReference type="ARBA" id="ARBA00022829"/>
    </source>
</evidence>
<comment type="caution">
    <text evidence="5">The sequence shown here is derived from an EMBL/GenBank/DDBJ whole genome shotgun (WGS) entry which is preliminary data.</text>
</comment>
<dbReference type="PIRSF" id="PIRSF019345">
    <property type="entry name" value="ScpB"/>
    <property type="match status" value="1"/>
</dbReference>
<dbReference type="InterPro" id="IPR005234">
    <property type="entry name" value="ScpB_csome_segregation"/>
</dbReference>
<name>H7EI81_9SPIR</name>
<evidence type="ECO:0000256" key="2">
    <source>
        <dbReference type="ARBA" id="ARBA00022618"/>
    </source>
</evidence>
<keyword evidence="1" id="KW-0963">Cytoplasm</keyword>
<protein>
    <submittedName>
        <fullName evidence="5">Condensin subunit ScpB</fullName>
    </submittedName>
</protein>
<dbReference type="Gene3D" id="1.10.10.10">
    <property type="entry name" value="Winged helix-like DNA-binding domain superfamily/Winged helix DNA-binding domain"/>
    <property type="match status" value="2"/>
</dbReference>
<evidence type="ECO:0000256" key="4">
    <source>
        <dbReference type="ARBA" id="ARBA00023306"/>
    </source>
</evidence>